<keyword evidence="2" id="KW-0808">Transferase</keyword>
<dbReference type="AlphaFoldDB" id="A0A2Z6TCN3"/>
<feature type="compositionally biased region" description="Low complexity" evidence="7">
    <location>
        <begin position="28"/>
        <end position="44"/>
    </location>
</feature>
<dbReference type="InterPro" id="IPR038063">
    <property type="entry name" value="Transpep_catalytic_dom"/>
</dbReference>
<evidence type="ECO:0000256" key="3">
    <source>
        <dbReference type="ARBA" id="ARBA00022960"/>
    </source>
</evidence>
<dbReference type="GO" id="GO:0016740">
    <property type="term" value="F:transferase activity"/>
    <property type="evidence" value="ECO:0007669"/>
    <property type="project" value="UniProtKB-KW"/>
</dbReference>
<evidence type="ECO:0000256" key="7">
    <source>
        <dbReference type="SAM" id="MobiDB-lite"/>
    </source>
</evidence>
<evidence type="ECO:0000256" key="4">
    <source>
        <dbReference type="ARBA" id="ARBA00022984"/>
    </source>
</evidence>
<evidence type="ECO:0000256" key="1">
    <source>
        <dbReference type="ARBA" id="ARBA00004752"/>
    </source>
</evidence>
<dbReference type="GO" id="GO:0008360">
    <property type="term" value="P:regulation of cell shape"/>
    <property type="evidence" value="ECO:0007669"/>
    <property type="project" value="UniProtKB-UniRule"/>
</dbReference>
<feature type="active site" description="Nucleophile" evidence="6">
    <location>
        <position position="411"/>
    </location>
</feature>
<dbReference type="GO" id="GO:0071555">
    <property type="term" value="P:cell wall organization"/>
    <property type="evidence" value="ECO:0007669"/>
    <property type="project" value="UniProtKB-UniRule"/>
</dbReference>
<feature type="compositionally biased region" description="Low complexity" evidence="7">
    <location>
        <begin position="66"/>
        <end position="93"/>
    </location>
</feature>
<sequence>MKKINWLCGMTLVGIALLSTGKVHAADDSNNSTTTQTSALTAENNNSRADSNSTNTPALSQTQTENKTNSNSISSTTASTTANNTKNNTANSTAKVENVNGVVKVQYSGKGQVAIWNNYDSSKKIIKYVPKNSSWKAFKVATLADNRQWYNLGGDQWLDGQYAIANLKNTNAETKTPTAPVKESSDWKENNVNEVVSIAYSGKGQVAVWSSYANGKKIIKYVPNASSWKVFKEATPRNGYVWYNLGGNQWITSEFANIQKTAKNGVVSTKTVAVPSRNPHQPFADPADMRKSNYWNQTSETKAHPNLKYVKNLWIRVSILGNRTYVMSGNKPVYTLYSSAGRIVNGKSLTPTGTYYVQPERGTTFVGAHYYVSWKDHGVYLFHSTITNGYNGPYDMQAAKLLGTQPLSHGCVRLTVPDAKWFYQELPVGTKVVIANN</sequence>
<dbReference type="CDD" id="cd16913">
    <property type="entry name" value="YkuD_like"/>
    <property type="match status" value="1"/>
</dbReference>
<feature type="compositionally biased region" description="Polar residues" evidence="7">
    <location>
        <begin position="45"/>
        <end position="65"/>
    </location>
</feature>
<proteinExistence type="predicted"/>
<feature type="chain" id="PRO_5016411660" description="L,D-TPase catalytic domain-containing protein" evidence="8">
    <location>
        <begin position="26"/>
        <end position="437"/>
    </location>
</feature>
<keyword evidence="4 6" id="KW-0573">Peptidoglycan synthesis</keyword>
<evidence type="ECO:0000256" key="8">
    <source>
        <dbReference type="SAM" id="SignalP"/>
    </source>
</evidence>
<feature type="active site" description="Proton donor/acceptor" evidence="6">
    <location>
        <position position="383"/>
    </location>
</feature>
<organism evidence="10 11">
    <name type="scientific">Lactobacillus rodentium</name>
    <dbReference type="NCBI Taxonomy" id="947835"/>
    <lineage>
        <taxon>Bacteria</taxon>
        <taxon>Bacillati</taxon>
        <taxon>Bacillota</taxon>
        <taxon>Bacilli</taxon>
        <taxon>Lactobacillales</taxon>
        <taxon>Lactobacillaceae</taxon>
        <taxon>Lactobacillus</taxon>
    </lineage>
</organism>
<keyword evidence="8" id="KW-0732">Signal</keyword>
<comment type="pathway">
    <text evidence="1 6">Cell wall biogenesis; peptidoglycan biosynthesis.</text>
</comment>
<keyword evidence="3 6" id="KW-0133">Cell shape</keyword>
<dbReference type="SUPFAM" id="SSF141523">
    <property type="entry name" value="L,D-transpeptidase catalytic domain-like"/>
    <property type="match status" value="1"/>
</dbReference>
<evidence type="ECO:0000313" key="10">
    <source>
        <dbReference type="EMBL" id="GBG04545.1"/>
    </source>
</evidence>
<protein>
    <recommendedName>
        <fullName evidence="9">L,D-TPase catalytic domain-containing protein</fullName>
    </recommendedName>
</protein>
<dbReference type="Gene3D" id="2.40.440.10">
    <property type="entry name" value="L,D-transpeptidase catalytic domain-like"/>
    <property type="match status" value="1"/>
</dbReference>
<dbReference type="Proteomes" id="UP000257317">
    <property type="component" value="Unassembled WGS sequence"/>
</dbReference>
<feature type="signal peptide" evidence="8">
    <location>
        <begin position="1"/>
        <end position="25"/>
    </location>
</feature>
<dbReference type="GO" id="GO:0009252">
    <property type="term" value="P:peptidoglycan biosynthetic process"/>
    <property type="evidence" value="ECO:0007669"/>
    <property type="project" value="UniProtKB-UniPathway"/>
</dbReference>
<keyword evidence="5 6" id="KW-0961">Cell wall biogenesis/degradation</keyword>
<dbReference type="RefSeq" id="WP_117117891.1">
    <property type="nucleotide sequence ID" value="NZ_BFBY01000002.1"/>
</dbReference>
<name>A0A2Z6TCN3_9LACO</name>
<dbReference type="OrthoDB" id="177750at2"/>
<keyword evidence="11" id="KW-1185">Reference proteome</keyword>
<evidence type="ECO:0000256" key="6">
    <source>
        <dbReference type="PROSITE-ProRule" id="PRU01373"/>
    </source>
</evidence>
<dbReference type="Pfam" id="PF03734">
    <property type="entry name" value="YkuD"/>
    <property type="match status" value="1"/>
</dbReference>
<evidence type="ECO:0000313" key="11">
    <source>
        <dbReference type="Proteomes" id="UP000257317"/>
    </source>
</evidence>
<dbReference type="UniPathway" id="UPA00219"/>
<reference evidence="11" key="1">
    <citation type="submission" date="2018-03" db="EMBL/GenBank/DDBJ databases">
        <title>New taxa in the Lactobacillus gasseri group.</title>
        <authorList>
            <person name="Tanizawa Y."/>
            <person name="Tohno M."/>
            <person name="Endo A."/>
            <person name="Arita M."/>
        </authorList>
    </citation>
    <scope>NUCLEOTIDE SEQUENCE [LARGE SCALE GENOMIC DNA]</scope>
    <source>
        <strain evidence="11">DSM 24759</strain>
    </source>
</reference>
<comment type="caution">
    <text evidence="10">The sequence shown here is derived from an EMBL/GenBank/DDBJ whole genome shotgun (WGS) entry which is preliminary data.</text>
</comment>
<feature type="domain" description="L,D-TPase catalytic" evidence="9">
    <location>
        <begin position="313"/>
        <end position="435"/>
    </location>
</feature>
<gene>
    <name evidence="10" type="ORF">LrDSM24759_04590</name>
</gene>
<feature type="region of interest" description="Disordered" evidence="7">
    <location>
        <begin position="24"/>
        <end position="93"/>
    </location>
</feature>
<evidence type="ECO:0000256" key="2">
    <source>
        <dbReference type="ARBA" id="ARBA00022679"/>
    </source>
</evidence>
<dbReference type="PROSITE" id="PS52029">
    <property type="entry name" value="LD_TPASE"/>
    <property type="match status" value="1"/>
</dbReference>
<evidence type="ECO:0000259" key="9">
    <source>
        <dbReference type="PROSITE" id="PS52029"/>
    </source>
</evidence>
<dbReference type="InterPro" id="IPR005490">
    <property type="entry name" value="LD_TPept_cat_dom"/>
</dbReference>
<dbReference type="EMBL" id="BFBY01000002">
    <property type="protein sequence ID" value="GBG04545.1"/>
    <property type="molecule type" value="Genomic_DNA"/>
</dbReference>
<evidence type="ECO:0000256" key="5">
    <source>
        <dbReference type="ARBA" id="ARBA00023316"/>
    </source>
</evidence>
<accession>A0A2Z6TCN3</accession>